<dbReference type="GO" id="GO:0042910">
    <property type="term" value="F:xenobiotic transmembrane transporter activity"/>
    <property type="evidence" value="ECO:0007669"/>
    <property type="project" value="TreeGrafter"/>
</dbReference>
<reference evidence="2 3" key="1">
    <citation type="submission" date="2015-01" db="EMBL/GenBank/DDBJ databases">
        <title>Vibrio sp. C1 JCM 19231 whole genome shotgun sequence.</title>
        <authorList>
            <person name="Sawabe T."/>
            <person name="Meirelles P."/>
            <person name="Feng G."/>
            <person name="Sayaka M."/>
            <person name="Hattori M."/>
            <person name="Ohkuma M."/>
        </authorList>
    </citation>
    <scope>NUCLEOTIDE SEQUENCE [LARGE SCALE GENOMIC DNA]</scope>
    <source>
        <strain evidence="3">JCM 19231</strain>
    </source>
</reference>
<reference evidence="2 3" key="2">
    <citation type="submission" date="2015-01" db="EMBL/GenBank/DDBJ databases">
        <authorList>
            <consortium name="NBRP consortium"/>
            <person name="Sawabe T."/>
            <person name="Meirelles P."/>
            <person name="Feng G."/>
            <person name="Sayaka M."/>
            <person name="Hattori M."/>
            <person name="Ohkuma M."/>
        </authorList>
    </citation>
    <scope>NUCLEOTIDE SEQUENCE [LARGE SCALE GENOMIC DNA]</scope>
    <source>
        <strain evidence="3">JCM 19231</strain>
    </source>
</reference>
<protein>
    <submittedName>
        <fullName evidence="2">Acriflavin resistance protein</fullName>
    </submittedName>
</protein>
<dbReference type="GO" id="GO:0005886">
    <property type="term" value="C:plasma membrane"/>
    <property type="evidence" value="ECO:0007669"/>
    <property type="project" value="TreeGrafter"/>
</dbReference>
<evidence type="ECO:0000313" key="3">
    <source>
        <dbReference type="Proteomes" id="UP000031671"/>
    </source>
</evidence>
<dbReference type="SUPFAM" id="SSF82866">
    <property type="entry name" value="Multidrug efflux transporter AcrB transmembrane domain"/>
    <property type="match status" value="1"/>
</dbReference>
<accession>A0A0B8NXA3</accession>
<dbReference type="InterPro" id="IPR001036">
    <property type="entry name" value="Acrflvin-R"/>
</dbReference>
<name>A0A0B8NXA3_9VIBR</name>
<dbReference type="AlphaFoldDB" id="A0A0B8NXA3"/>
<dbReference type="PANTHER" id="PTHR32063:SF18">
    <property type="entry name" value="CATION EFFLUX SYSTEM PROTEIN"/>
    <property type="match status" value="1"/>
</dbReference>
<keyword evidence="1" id="KW-0812">Transmembrane</keyword>
<evidence type="ECO:0000256" key="1">
    <source>
        <dbReference type="SAM" id="Phobius"/>
    </source>
</evidence>
<dbReference type="PANTHER" id="PTHR32063">
    <property type="match status" value="1"/>
</dbReference>
<gene>
    <name evidence="2" type="ORF">JCM19231_4253</name>
</gene>
<feature type="transmembrane region" description="Helical" evidence="1">
    <location>
        <begin position="21"/>
        <end position="40"/>
    </location>
</feature>
<keyword evidence="1" id="KW-1133">Transmembrane helix</keyword>
<dbReference type="Proteomes" id="UP000031671">
    <property type="component" value="Unassembled WGS sequence"/>
</dbReference>
<dbReference type="EMBL" id="BBRZ01000093">
    <property type="protein sequence ID" value="GAM58581.1"/>
    <property type="molecule type" value="Genomic_DNA"/>
</dbReference>
<keyword evidence="3" id="KW-1185">Reference proteome</keyword>
<organism evidence="2 3">
    <name type="scientific">Vibrio ishigakensis</name>
    <dbReference type="NCBI Taxonomy" id="1481914"/>
    <lineage>
        <taxon>Bacteria</taxon>
        <taxon>Pseudomonadati</taxon>
        <taxon>Pseudomonadota</taxon>
        <taxon>Gammaproteobacteria</taxon>
        <taxon>Vibrionales</taxon>
        <taxon>Vibrionaceae</taxon>
        <taxon>Vibrio</taxon>
    </lineage>
</organism>
<dbReference type="Pfam" id="PF00873">
    <property type="entry name" value="ACR_tran"/>
    <property type="match status" value="1"/>
</dbReference>
<sequence length="80" mass="8388">MDLDSGKAPYTAVIDSAMSRVKPVSMAALTTILGLIPLVADPFFGSMAVTIMAGLGFATVLTLVVVPLLFATFYKVHPES</sequence>
<dbReference type="Gene3D" id="1.20.1640.10">
    <property type="entry name" value="Multidrug efflux transporter AcrB transmembrane domain"/>
    <property type="match status" value="1"/>
</dbReference>
<feature type="transmembrane region" description="Helical" evidence="1">
    <location>
        <begin position="46"/>
        <end position="74"/>
    </location>
</feature>
<keyword evidence="1" id="KW-0472">Membrane</keyword>
<comment type="caution">
    <text evidence="2">The sequence shown here is derived from an EMBL/GenBank/DDBJ whole genome shotgun (WGS) entry which is preliminary data.</text>
</comment>
<proteinExistence type="predicted"/>
<evidence type="ECO:0000313" key="2">
    <source>
        <dbReference type="EMBL" id="GAM58581.1"/>
    </source>
</evidence>